<dbReference type="InterPro" id="IPR050288">
    <property type="entry name" value="Cellulose_deg_GH3"/>
</dbReference>
<organism evidence="11 12">
    <name type="scientific">Paratrimastix pyriformis</name>
    <dbReference type="NCBI Taxonomy" id="342808"/>
    <lineage>
        <taxon>Eukaryota</taxon>
        <taxon>Metamonada</taxon>
        <taxon>Preaxostyla</taxon>
        <taxon>Paratrimastigidae</taxon>
        <taxon>Paratrimastix</taxon>
    </lineage>
</organism>
<dbReference type="InterPro" id="IPR002772">
    <property type="entry name" value="Glyco_hydro_3_C"/>
</dbReference>
<dbReference type="PANTHER" id="PTHR42715">
    <property type="entry name" value="BETA-GLUCOSIDASE"/>
    <property type="match status" value="1"/>
</dbReference>
<evidence type="ECO:0000256" key="3">
    <source>
        <dbReference type="ARBA" id="ARBA00005336"/>
    </source>
</evidence>
<dbReference type="Pfam" id="PF01915">
    <property type="entry name" value="Glyco_hydro_3_C"/>
    <property type="match status" value="1"/>
</dbReference>
<evidence type="ECO:0000256" key="8">
    <source>
        <dbReference type="ARBA" id="ARBA00023295"/>
    </source>
</evidence>
<evidence type="ECO:0000313" key="11">
    <source>
        <dbReference type="EMBL" id="KAJ4457844.1"/>
    </source>
</evidence>
<dbReference type="Gene3D" id="2.60.40.10">
    <property type="entry name" value="Immunoglobulins"/>
    <property type="match status" value="1"/>
</dbReference>
<dbReference type="EMBL" id="JAPMOS010000038">
    <property type="protein sequence ID" value="KAJ4457844.1"/>
    <property type="molecule type" value="Genomic_DNA"/>
</dbReference>
<dbReference type="SMART" id="SM01217">
    <property type="entry name" value="Fn3_like"/>
    <property type="match status" value="1"/>
</dbReference>
<evidence type="ECO:0000256" key="1">
    <source>
        <dbReference type="ARBA" id="ARBA00000448"/>
    </source>
</evidence>
<comment type="catalytic activity">
    <reaction evidence="1">
        <text>Hydrolysis of terminal, non-reducing beta-D-glucosyl residues with release of beta-D-glucose.</text>
        <dbReference type="EC" id="3.2.1.21"/>
    </reaction>
</comment>
<keyword evidence="7 11" id="KW-0378">Hydrolase</keyword>
<accession>A0ABQ8UF10</accession>
<keyword evidence="5" id="KW-0964">Secreted</keyword>
<dbReference type="GO" id="GO:0016787">
    <property type="term" value="F:hydrolase activity"/>
    <property type="evidence" value="ECO:0007669"/>
    <property type="project" value="UniProtKB-KW"/>
</dbReference>
<gene>
    <name evidence="11" type="ORF">PAPYR_6519</name>
</gene>
<evidence type="ECO:0000256" key="2">
    <source>
        <dbReference type="ARBA" id="ARBA00004613"/>
    </source>
</evidence>
<evidence type="ECO:0000256" key="4">
    <source>
        <dbReference type="ARBA" id="ARBA00012744"/>
    </source>
</evidence>
<evidence type="ECO:0000256" key="6">
    <source>
        <dbReference type="ARBA" id="ARBA00022729"/>
    </source>
</evidence>
<evidence type="ECO:0000259" key="10">
    <source>
        <dbReference type="SMART" id="SM01217"/>
    </source>
</evidence>
<keyword evidence="8" id="KW-0326">Glycosidase</keyword>
<evidence type="ECO:0000256" key="7">
    <source>
        <dbReference type="ARBA" id="ARBA00022801"/>
    </source>
</evidence>
<dbReference type="InterPro" id="IPR036962">
    <property type="entry name" value="Glyco_hydro_3_N_sf"/>
</dbReference>
<comment type="similarity">
    <text evidence="3">Belongs to the glycosyl hydrolase 3 family.</text>
</comment>
<dbReference type="Proteomes" id="UP001141327">
    <property type="component" value="Unassembled WGS sequence"/>
</dbReference>
<dbReference type="PANTHER" id="PTHR42715:SF12">
    <property type="entry name" value="BETA-GLUCOSIDASE G-RELATED"/>
    <property type="match status" value="1"/>
</dbReference>
<dbReference type="EC" id="3.2.1.21" evidence="4"/>
<comment type="function">
    <text evidence="9">Beta-glucosidases are one of a number of cellulolytic enzymes involved in the degradation of cellulosic biomass. Catalyzes the last step releasing glucose from the inhibitory cellobiose.</text>
</comment>
<dbReference type="Pfam" id="PF14310">
    <property type="entry name" value="Fn3-like"/>
    <property type="match status" value="1"/>
</dbReference>
<proteinExistence type="inferred from homology"/>
<protein>
    <recommendedName>
        <fullName evidence="4">beta-glucosidase</fullName>
        <ecNumber evidence="4">3.2.1.21</ecNumber>
    </recommendedName>
</protein>
<dbReference type="InterPro" id="IPR026891">
    <property type="entry name" value="Fn3-like"/>
</dbReference>
<name>A0ABQ8UF10_9EUKA</name>
<dbReference type="InterPro" id="IPR013783">
    <property type="entry name" value="Ig-like_fold"/>
</dbReference>
<comment type="subcellular location">
    <subcellularLocation>
        <location evidence="2">Secreted</location>
    </subcellularLocation>
</comment>
<keyword evidence="6" id="KW-0732">Signal</keyword>
<reference evidence="11" key="1">
    <citation type="journal article" date="2022" name="bioRxiv">
        <title>Genomics of Preaxostyla Flagellates Illuminates Evolutionary Transitions and the Path Towards Mitochondrial Loss.</title>
        <authorList>
            <person name="Novak L.V.F."/>
            <person name="Treitli S.C."/>
            <person name="Pyrih J."/>
            <person name="Halakuc P."/>
            <person name="Pipaliya S.V."/>
            <person name="Vacek V."/>
            <person name="Brzon O."/>
            <person name="Soukal P."/>
            <person name="Eme L."/>
            <person name="Dacks J.B."/>
            <person name="Karnkowska A."/>
            <person name="Elias M."/>
            <person name="Hampl V."/>
        </authorList>
    </citation>
    <scope>NUCLEOTIDE SEQUENCE</scope>
    <source>
        <strain evidence="11">RCP-MX</strain>
    </source>
</reference>
<keyword evidence="12" id="KW-1185">Reference proteome</keyword>
<evidence type="ECO:0000256" key="5">
    <source>
        <dbReference type="ARBA" id="ARBA00022525"/>
    </source>
</evidence>
<dbReference type="SUPFAM" id="SSF52279">
    <property type="entry name" value="Beta-D-glucan exohydrolase, C-terminal domain"/>
    <property type="match status" value="1"/>
</dbReference>
<comment type="caution">
    <text evidence="11">The sequence shown here is derived from an EMBL/GenBank/DDBJ whole genome shotgun (WGS) entry which is preliminary data.</text>
</comment>
<evidence type="ECO:0000256" key="9">
    <source>
        <dbReference type="ARBA" id="ARBA00024983"/>
    </source>
</evidence>
<dbReference type="InterPro" id="IPR036881">
    <property type="entry name" value="Glyco_hydro_3_C_sf"/>
</dbReference>
<dbReference type="Gene3D" id="3.20.20.300">
    <property type="entry name" value="Glycoside hydrolase, family 3, N-terminal domain"/>
    <property type="match status" value="1"/>
</dbReference>
<dbReference type="Gene3D" id="3.40.50.1700">
    <property type="entry name" value="Glycoside hydrolase family 3 C-terminal domain"/>
    <property type="match status" value="1"/>
</dbReference>
<sequence>MGEETTQALCPGAVLMPWASKVRAIVARFVPGQEDGNALADILFGDVNPSGHLPLSFPPNDTATWLHTAEQYPGVNKRQWYTEGLQVGYRYYDAAGVQPLWPFGHGLSYTTFEYSGLSVTPQPNGDVVVQVKVTNTGKRPGAAVPQLYLGFPLAAGEPPKVFRSFRRVLLQPGETAVATFDTLHPRPDMSIWDTAADGWAPVRGTFQVMVGASAGDIHLQETLVVA</sequence>
<feature type="domain" description="Fibronectin type III-like" evidence="10">
    <location>
        <begin position="143"/>
        <end position="214"/>
    </location>
</feature>
<evidence type="ECO:0000313" key="12">
    <source>
        <dbReference type="Proteomes" id="UP001141327"/>
    </source>
</evidence>